<dbReference type="PANTHER" id="PTHR31366">
    <property type="entry name" value="UPF0739 PROTEIN C1ORF74"/>
    <property type="match status" value="1"/>
</dbReference>
<sequence length="390" mass="44247">MSGSGNGGGGGGGGGGNSRSPPFPPPRSPSPSPSSSRALEMEDPGPYDDMVRVIEASFSRIKWRLRPHPKRRLLNGLLLLFLLIPFLIFRPLHILFLCTGLRPVVLVDYGGIMPKLHENLCALLDHARKESAILRQLKVMVIDDMAYIIHDKELAEHVSWSLSRQQQQQFVFLDIEQNPPNVLPIFRKAVMSRNHFFSIQYYLLSFFMQMLSSVEDSELISEFVLIQKLFSSVFPVKEANRYLPADEPPSMVTAEKELMESKNVNVAYISDSTEKASEDINDLCTFLHNARITLPSLNGWLLGYPVTYLFSREQGEKAMRNLSDQSLHIFRVYVSSFTVPCCLSTRRDKEPWMEAFLARMTAKVARSKHIWASMRVEIENSQSHSQTIVL</sequence>
<feature type="compositionally biased region" description="Pro residues" evidence="1">
    <location>
        <begin position="21"/>
        <end position="32"/>
    </location>
</feature>
<comment type="caution">
    <text evidence="3">The sequence shown here is derived from an EMBL/GenBank/DDBJ whole genome shotgun (WGS) entry which is preliminary data.</text>
</comment>
<dbReference type="InterPro" id="IPR027850">
    <property type="entry name" value="DUF4504"/>
</dbReference>
<feature type="compositionally biased region" description="Gly residues" evidence="1">
    <location>
        <begin position="1"/>
        <end position="17"/>
    </location>
</feature>
<accession>A0A199VAK7</accession>
<dbReference type="PANTHER" id="PTHR31366:SF2">
    <property type="entry name" value="UPF0739 PROTEIN C1ORF74"/>
    <property type="match status" value="1"/>
</dbReference>
<dbReference type="Proteomes" id="UP000092600">
    <property type="component" value="Unassembled WGS sequence"/>
</dbReference>
<feature type="transmembrane region" description="Helical" evidence="2">
    <location>
        <begin position="73"/>
        <end position="92"/>
    </location>
</feature>
<feature type="region of interest" description="Disordered" evidence="1">
    <location>
        <begin position="1"/>
        <end position="44"/>
    </location>
</feature>
<proteinExistence type="predicted"/>
<keyword evidence="2" id="KW-1133">Transmembrane helix</keyword>
<keyword evidence="2" id="KW-0812">Transmembrane</keyword>
<dbReference type="Pfam" id="PF14953">
    <property type="entry name" value="DUF4504"/>
    <property type="match status" value="1"/>
</dbReference>
<keyword evidence="2" id="KW-0472">Membrane</keyword>
<organism evidence="3 4">
    <name type="scientific">Ananas comosus</name>
    <name type="common">Pineapple</name>
    <name type="synonym">Ananas ananas</name>
    <dbReference type="NCBI Taxonomy" id="4615"/>
    <lineage>
        <taxon>Eukaryota</taxon>
        <taxon>Viridiplantae</taxon>
        <taxon>Streptophyta</taxon>
        <taxon>Embryophyta</taxon>
        <taxon>Tracheophyta</taxon>
        <taxon>Spermatophyta</taxon>
        <taxon>Magnoliopsida</taxon>
        <taxon>Liliopsida</taxon>
        <taxon>Poales</taxon>
        <taxon>Bromeliaceae</taxon>
        <taxon>Bromelioideae</taxon>
        <taxon>Ananas</taxon>
    </lineage>
</organism>
<evidence type="ECO:0000256" key="2">
    <source>
        <dbReference type="SAM" id="Phobius"/>
    </source>
</evidence>
<reference evidence="3 4" key="1">
    <citation type="journal article" date="2016" name="DNA Res.">
        <title>The draft genome of MD-2 pineapple using hybrid error correction of long reads.</title>
        <authorList>
            <person name="Redwan R.M."/>
            <person name="Saidin A."/>
            <person name="Kumar S.V."/>
        </authorList>
    </citation>
    <scope>NUCLEOTIDE SEQUENCE [LARGE SCALE GENOMIC DNA]</scope>
    <source>
        <strain evidence="4">cv. MD2</strain>
        <tissue evidence="3">Leaf</tissue>
    </source>
</reference>
<dbReference type="EMBL" id="LSRQ01002555">
    <property type="protein sequence ID" value="OAY73916.1"/>
    <property type="molecule type" value="Genomic_DNA"/>
</dbReference>
<dbReference type="AlphaFoldDB" id="A0A199VAK7"/>
<gene>
    <name evidence="3" type="ORF">ACMD2_01254</name>
</gene>
<evidence type="ECO:0000256" key="1">
    <source>
        <dbReference type="SAM" id="MobiDB-lite"/>
    </source>
</evidence>
<dbReference type="STRING" id="4615.A0A199VAK7"/>
<evidence type="ECO:0000313" key="4">
    <source>
        <dbReference type="Proteomes" id="UP000092600"/>
    </source>
</evidence>
<evidence type="ECO:0000313" key="3">
    <source>
        <dbReference type="EMBL" id="OAY73916.1"/>
    </source>
</evidence>
<name>A0A199VAK7_ANACO</name>
<protein>
    <submittedName>
        <fullName evidence="3">Uncharacterized protein</fullName>
    </submittedName>
</protein>